<dbReference type="InterPro" id="IPR049012">
    <property type="entry name" value="Mutator_transp_dom"/>
</dbReference>
<keyword evidence="4" id="KW-0378">Hydrolase</keyword>
<keyword evidence="12" id="KW-1185">Reference proteome</keyword>
<keyword evidence="3" id="KW-0479">Metal-binding</keyword>
<feature type="disulfide bond" evidence="8">
    <location>
        <begin position="107"/>
        <end position="116"/>
    </location>
</feature>
<dbReference type="Proteomes" id="UP000683360">
    <property type="component" value="Unassembled WGS sequence"/>
</dbReference>
<dbReference type="GO" id="GO:0008296">
    <property type="term" value="F:3'-5'-DNA exonuclease activity"/>
    <property type="evidence" value="ECO:0007669"/>
    <property type="project" value="TreeGrafter"/>
</dbReference>
<comment type="caution">
    <text evidence="8">Lacks conserved residue(s) required for the propagation of feature annotation.</text>
</comment>
<keyword evidence="8" id="KW-0245">EGF-like domain</keyword>
<gene>
    <name evidence="11" type="ORF">MEDL_55852</name>
</gene>
<dbReference type="GO" id="GO:0005737">
    <property type="term" value="C:cytoplasm"/>
    <property type="evidence" value="ECO:0007669"/>
    <property type="project" value="TreeGrafter"/>
</dbReference>
<evidence type="ECO:0000256" key="2">
    <source>
        <dbReference type="ARBA" id="ARBA00022722"/>
    </source>
</evidence>
<dbReference type="SUPFAM" id="SSF52058">
    <property type="entry name" value="L domain-like"/>
    <property type="match status" value="1"/>
</dbReference>
<accession>A0A8S3UR79</accession>
<dbReference type="InterPro" id="IPR057617">
    <property type="entry name" value="PML_C"/>
</dbReference>
<keyword evidence="8" id="KW-1015">Disulfide bond</keyword>
<proteinExistence type="inferred from homology"/>
<evidence type="ECO:0000313" key="12">
    <source>
        <dbReference type="Proteomes" id="UP000683360"/>
    </source>
</evidence>
<feature type="compositionally biased region" description="Basic and acidic residues" evidence="9">
    <location>
        <begin position="345"/>
        <end position="363"/>
    </location>
</feature>
<feature type="region of interest" description="Disordered" evidence="9">
    <location>
        <begin position="337"/>
        <end position="363"/>
    </location>
</feature>
<dbReference type="AlphaFoldDB" id="A0A8S3UR79"/>
<evidence type="ECO:0000259" key="10">
    <source>
        <dbReference type="PROSITE" id="PS50026"/>
    </source>
</evidence>
<dbReference type="InterPro" id="IPR040393">
    <property type="entry name" value="TREX1/2"/>
</dbReference>
<dbReference type="GO" id="GO:0003676">
    <property type="term" value="F:nucleic acid binding"/>
    <property type="evidence" value="ECO:0007669"/>
    <property type="project" value="InterPro"/>
</dbReference>
<dbReference type="Pfam" id="PF20700">
    <property type="entry name" value="Mutator"/>
    <property type="match status" value="1"/>
</dbReference>
<sequence>MTNNYSRNLNRNNISHIEEHAFGKLPSLLDLYMTYNPFNCDCSVFSLWSWLTERLSIPFMGIGADCSNGTSIISLQSDALEICNPDNCKCFNGGECMAIGSALVCDCIGQWTGEFCQESQCTSYDCGYGDCYIEPENGTAQCLCGDRYVNYCPAMIDALGGPQRVNNVLSTLNLPPISHKNLKVMERRAGEMIEGFANLSMDQRCREAFEAEKSNAAEDENGTENMLDTNTDSHTDMTDTNSNNSLPYKAPLSDPVLREKLQNLFEPVISKAASYADLGSSQACEHANRAASLRAPKHLHYGESESLDFRVKASAACINEGRNYLSETFKRHGLSPGSFTVPYNSKKDHEREKRQKKSKLPEQKLRRLKLKEERITSKGACEATEGASYESEISFSEQAEDIERIPDAIPKPLFTAVSSLDNPTFVIIDLETTDLIRRNIIPHIVQIAAKEHRTQTSFNRYIPPQLPMSNEAEKVTGFVWDGRKLFYKGVELDFVNIKVAISDFFMWLNQFSNAVLVAHNGKNFDFRVLSTAVYNCNMYDNFTQIVMGFIDSLALFRSNFPKIEKYNQPFLAQHFCKEEYNAHNAVDDVNMLDKILIAANVSKELLLKLCYNSNSHLLQENFIKAKAKNLPSFHPLIASGVMKMTTAENIAGSGLNCAHLKLIYTRKGEDGLIDVLMSKNAFGKPRVSNDKKLMCSVVQKMGNMFSEL</sequence>
<keyword evidence="2" id="KW-0540">Nuclease</keyword>
<dbReference type="InterPro" id="IPR012337">
    <property type="entry name" value="RNaseH-like_sf"/>
</dbReference>
<dbReference type="EMBL" id="CAJPWZ010002713">
    <property type="protein sequence ID" value="CAG2243736.1"/>
    <property type="molecule type" value="Genomic_DNA"/>
</dbReference>
<keyword evidence="6" id="KW-0460">Magnesium</keyword>
<dbReference type="GO" id="GO:0046872">
    <property type="term" value="F:metal ion binding"/>
    <property type="evidence" value="ECO:0007669"/>
    <property type="project" value="UniProtKB-KW"/>
</dbReference>
<feature type="region of interest" description="Disordered" evidence="9">
    <location>
        <begin position="213"/>
        <end position="247"/>
    </location>
</feature>
<dbReference type="SMART" id="SM00479">
    <property type="entry name" value="EXOIII"/>
    <property type="match status" value="1"/>
</dbReference>
<evidence type="ECO:0000256" key="4">
    <source>
        <dbReference type="ARBA" id="ARBA00022801"/>
    </source>
</evidence>
<evidence type="ECO:0000256" key="6">
    <source>
        <dbReference type="ARBA" id="ARBA00022842"/>
    </source>
</evidence>
<evidence type="ECO:0000313" key="11">
    <source>
        <dbReference type="EMBL" id="CAG2243736.1"/>
    </source>
</evidence>
<dbReference type="Gene3D" id="3.80.10.10">
    <property type="entry name" value="Ribonuclease Inhibitor"/>
    <property type="match status" value="1"/>
</dbReference>
<dbReference type="PANTHER" id="PTHR13058">
    <property type="entry name" value="THREE PRIME REPAIR EXONUCLEASE 1, 2"/>
    <property type="match status" value="1"/>
</dbReference>
<dbReference type="SUPFAM" id="SSF53098">
    <property type="entry name" value="Ribonuclease H-like"/>
    <property type="match status" value="1"/>
</dbReference>
<evidence type="ECO:0000256" key="1">
    <source>
        <dbReference type="ARBA" id="ARBA00001946"/>
    </source>
</evidence>
<reference evidence="11" key="1">
    <citation type="submission" date="2021-03" db="EMBL/GenBank/DDBJ databases">
        <authorList>
            <person name="Bekaert M."/>
        </authorList>
    </citation>
    <scope>NUCLEOTIDE SEQUENCE</scope>
</reference>
<evidence type="ECO:0000256" key="7">
    <source>
        <dbReference type="ARBA" id="ARBA00025769"/>
    </source>
</evidence>
<dbReference type="PROSITE" id="PS50026">
    <property type="entry name" value="EGF_3"/>
    <property type="match status" value="1"/>
</dbReference>
<dbReference type="InterPro" id="IPR032675">
    <property type="entry name" value="LRR_dom_sf"/>
</dbReference>
<organism evidence="11 12">
    <name type="scientific">Mytilus edulis</name>
    <name type="common">Blue mussel</name>
    <dbReference type="NCBI Taxonomy" id="6550"/>
    <lineage>
        <taxon>Eukaryota</taxon>
        <taxon>Metazoa</taxon>
        <taxon>Spiralia</taxon>
        <taxon>Lophotrochozoa</taxon>
        <taxon>Mollusca</taxon>
        <taxon>Bivalvia</taxon>
        <taxon>Autobranchia</taxon>
        <taxon>Pteriomorphia</taxon>
        <taxon>Mytilida</taxon>
        <taxon>Mytiloidea</taxon>
        <taxon>Mytilidae</taxon>
        <taxon>Mytilinae</taxon>
        <taxon>Mytilus</taxon>
    </lineage>
</organism>
<comment type="cofactor">
    <cofactor evidence="1">
        <name>Mg(2+)</name>
        <dbReference type="ChEBI" id="CHEBI:18420"/>
    </cofactor>
</comment>
<dbReference type="GO" id="GO:0006308">
    <property type="term" value="P:DNA catabolic process"/>
    <property type="evidence" value="ECO:0007669"/>
    <property type="project" value="TreeGrafter"/>
</dbReference>
<dbReference type="PANTHER" id="PTHR13058:SF22">
    <property type="entry name" value="EXODEOXYRIBONUCLEASE III"/>
    <property type="match status" value="1"/>
</dbReference>
<keyword evidence="5" id="KW-0269">Exonuclease</keyword>
<evidence type="ECO:0000256" key="9">
    <source>
        <dbReference type="SAM" id="MobiDB-lite"/>
    </source>
</evidence>
<evidence type="ECO:0000256" key="3">
    <source>
        <dbReference type="ARBA" id="ARBA00022723"/>
    </source>
</evidence>
<dbReference type="Gene3D" id="3.30.420.10">
    <property type="entry name" value="Ribonuclease H-like superfamily/Ribonuclease H"/>
    <property type="match status" value="1"/>
</dbReference>
<dbReference type="PROSITE" id="PS00022">
    <property type="entry name" value="EGF_1"/>
    <property type="match status" value="1"/>
</dbReference>
<dbReference type="InterPro" id="IPR036397">
    <property type="entry name" value="RNaseH_sf"/>
</dbReference>
<name>A0A8S3UR79_MYTED</name>
<dbReference type="OrthoDB" id="6141277at2759"/>
<evidence type="ECO:0000256" key="8">
    <source>
        <dbReference type="PROSITE-ProRule" id="PRU00076"/>
    </source>
</evidence>
<dbReference type="InterPro" id="IPR000742">
    <property type="entry name" value="EGF"/>
</dbReference>
<dbReference type="Pfam" id="PF00929">
    <property type="entry name" value="RNase_T"/>
    <property type="match status" value="1"/>
</dbReference>
<dbReference type="CDD" id="cd06127">
    <property type="entry name" value="DEDDh"/>
    <property type="match status" value="1"/>
</dbReference>
<dbReference type="InterPro" id="IPR013520">
    <property type="entry name" value="Ribonucl_H"/>
</dbReference>
<comment type="similarity">
    <text evidence="7">Belongs to the exonuclease superfamily. TREX family.</text>
</comment>
<protein>
    <recommendedName>
        <fullName evidence="10">EGF-like domain-containing protein</fullName>
    </recommendedName>
</protein>
<dbReference type="Pfam" id="PF25244">
    <property type="entry name" value="PML_C"/>
    <property type="match status" value="1"/>
</dbReference>
<evidence type="ECO:0000256" key="5">
    <source>
        <dbReference type="ARBA" id="ARBA00022839"/>
    </source>
</evidence>
<comment type="caution">
    <text evidence="11">The sequence shown here is derived from an EMBL/GenBank/DDBJ whole genome shotgun (WGS) entry which is preliminary data.</text>
</comment>
<feature type="domain" description="EGF-like" evidence="10">
    <location>
        <begin position="84"/>
        <end position="117"/>
    </location>
</feature>